<comment type="catalytic activity">
    <reaction evidence="5">
        <text>L-alpha-aminoacyl-L-histidine(out) = L-alpha-aminoacyl-L-histidine(in)</text>
        <dbReference type="Rhea" id="RHEA:79375"/>
        <dbReference type="ChEBI" id="CHEBI:229967"/>
    </reaction>
</comment>
<keyword evidence="20" id="KW-0472">Membrane</keyword>
<evidence type="ECO:0000313" key="22">
    <source>
        <dbReference type="EMBL" id="KAG2235767.1"/>
    </source>
</evidence>
<evidence type="ECO:0000256" key="19">
    <source>
        <dbReference type="SAM" id="Coils"/>
    </source>
</evidence>
<comment type="catalytic activity">
    <reaction evidence="13">
        <text>L-alanyl-L-lysine(out) = L-alanyl-L-lysine(in)</text>
        <dbReference type="Rhea" id="RHEA:79415"/>
        <dbReference type="ChEBI" id="CHEBI:192470"/>
    </reaction>
</comment>
<comment type="catalytic activity">
    <reaction evidence="9">
        <text>L-arginyl-L-alpha-amino acid(out) = L-arginyl-L-alpha-amino acid(in)</text>
        <dbReference type="Rhea" id="RHEA:79371"/>
        <dbReference type="ChEBI" id="CHEBI:84315"/>
    </reaction>
</comment>
<feature type="transmembrane region" description="Helical" evidence="20">
    <location>
        <begin position="342"/>
        <end position="363"/>
    </location>
</feature>
<evidence type="ECO:0000256" key="3">
    <source>
        <dbReference type="ARBA" id="ARBA00044878"/>
    </source>
</evidence>
<feature type="transmembrane region" description="Helical" evidence="20">
    <location>
        <begin position="177"/>
        <end position="195"/>
    </location>
</feature>
<dbReference type="PROSITE" id="PS50850">
    <property type="entry name" value="MFS"/>
    <property type="match status" value="1"/>
</dbReference>
<comment type="catalytic activity">
    <reaction evidence="10">
        <text>L-lysyl-L-lysine(out) = L-lysyl-L-lysine(in)</text>
        <dbReference type="Rhea" id="RHEA:79403"/>
        <dbReference type="ChEBI" id="CHEBI:229956"/>
    </reaction>
</comment>
<evidence type="ECO:0000256" key="16">
    <source>
        <dbReference type="ARBA" id="ARBA00045018"/>
    </source>
</evidence>
<dbReference type="InterPro" id="IPR036259">
    <property type="entry name" value="MFS_trans_sf"/>
</dbReference>
<organism evidence="22 23">
    <name type="scientific">Thamnidium elegans</name>
    <dbReference type="NCBI Taxonomy" id="101142"/>
    <lineage>
        <taxon>Eukaryota</taxon>
        <taxon>Fungi</taxon>
        <taxon>Fungi incertae sedis</taxon>
        <taxon>Mucoromycota</taxon>
        <taxon>Mucoromycotina</taxon>
        <taxon>Mucoromycetes</taxon>
        <taxon>Mucorales</taxon>
        <taxon>Mucorineae</taxon>
        <taxon>Mucoraceae</taxon>
        <taxon>Thamnidium</taxon>
    </lineage>
</organism>
<dbReference type="Gene3D" id="1.20.1250.20">
    <property type="entry name" value="MFS general substrate transporter like domains"/>
    <property type="match status" value="2"/>
</dbReference>
<comment type="function">
    <text evidence="17">Lysosomal dipeptide uniporter that selectively exports lysine, arginine or histidine-containing dipeptides with a net positive charge from the lysosome lumen into the cytosol. Could play a role in a specific type of protein O-glycosylation indirectly regulating macrophages migration and tissue invasion. Also essential for liver homeostasis.</text>
</comment>
<evidence type="ECO:0000256" key="8">
    <source>
        <dbReference type="ARBA" id="ARBA00044898"/>
    </source>
</evidence>
<evidence type="ECO:0000256" key="7">
    <source>
        <dbReference type="ARBA" id="ARBA00044893"/>
    </source>
</evidence>
<keyword evidence="23" id="KW-1185">Reference proteome</keyword>
<comment type="catalytic activity">
    <reaction evidence="14">
        <text>L-lysyl-glycine(out) = L-lysyl-glycine(in)</text>
        <dbReference type="Rhea" id="RHEA:79407"/>
        <dbReference type="ChEBI" id="CHEBI:191202"/>
    </reaction>
</comment>
<evidence type="ECO:0000256" key="10">
    <source>
        <dbReference type="ARBA" id="ARBA00044900"/>
    </source>
</evidence>
<dbReference type="PANTHER" id="PTHR23512:SF12">
    <property type="entry name" value="TRANSPORTER, PUTATIVE (AFU_ORTHOLOGUE AFUA_4G00260)-RELATED"/>
    <property type="match status" value="1"/>
</dbReference>
<comment type="catalytic activity">
    <reaction evidence="12">
        <text>L-histidyl-L-alpha-amino acid(out) = L-histidyl-L-alpha-amino acid(in)</text>
        <dbReference type="Rhea" id="RHEA:79379"/>
        <dbReference type="ChEBI" id="CHEBI:229964"/>
    </reaction>
</comment>
<dbReference type="GO" id="GO:0016020">
    <property type="term" value="C:membrane"/>
    <property type="evidence" value="ECO:0007669"/>
    <property type="project" value="UniProtKB-SubCell"/>
</dbReference>
<sequence>MFVAYSAQSELQYDGRSSKINSSRRHSTLTSLNSKDQAAMNASWKMKILVLLCMLSLPVGCHYLEATLGTLKTTLKSEMNINNTQFSILLSSVTLVNTFLPLLAGVFIDDISSLGPIRATTIVSFVIFFGSLLVSIGATKNSYPCMMTGQIFYGLGGGMIVTMQEGILSRWFRDKELAIIIGIVLCVARLTKWAAKMVAYPILNSTGSHAWPIHVATIFCAGGALINSIYWIVMWKKGLATKTGKEINQYRGTYKNEFKQEHQAKEKLESNTPVPDISSIMSSFQQQSRSFKWSYSVLFYLPKTFWMIPLIQLTMSSVLSSFDDVATEYVEFRYNTSSVMAGYQSSLTQVVPIVMAPIMGIVVHKYGKRITILFFATLILMTSMILLAYTWVTPAIGMIIFSFALALGPVSVLSSTSLLLPHELAGTGMGLHKCFNNIGTTIVSVLVGYVQDLTFHDGDPHDDITDLQTEYNGVMILYLSMATFSTLVVALFWFMDRVSLSGWLQADKQERQRRLQEVQNKEEDEKTLYMHAENEQLEKITQEKLAALSMIGSKLTDKKSYVYVSISAFWLFVSWIVFFTFALMPVYQSYI</sequence>
<evidence type="ECO:0000256" key="4">
    <source>
        <dbReference type="ARBA" id="ARBA00044881"/>
    </source>
</evidence>
<evidence type="ECO:0000256" key="5">
    <source>
        <dbReference type="ARBA" id="ARBA00044884"/>
    </source>
</evidence>
<comment type="catalytic activity">
    <reaction evidence="7">
        <text>L-alpha-aminoacyl-L-lysine(out) = L-alpha-aminoacyl-L-lysine(in)</text>
        <dbReference type="Rhea" id="RHEA:79383"/>
        <dbReference type="ChEBI" id="CHEBI:229966"/>
    </reaction>
</comment>
<feature type="transmembrane region" description="Helical" evidence="20">
    <location>
        <begin position="561"/>
        <end position="587"/>
    </location>
</feature>
<feature type="transmembrane region" description="Helical" evidence="20">
    <location>
        <begin position="471"/>
        <end position="494"/>
    </location>
</feature>
<feature type="transmembrane region" description="Helical" evidence="20">
    <location>
        <begin position="120"/>
        <end position="139"/>
    </location>
</feature>
<feature type="coiled-coil region" evidence="19">
    <location>
        <begin position="504"/>
        <end position="535"/>
    </location>
</feature>
<evidence type="ECO:0000256" key="9">
    <source>
        <dbReference type="ARBA" id="ARBA00044899"/>
    </source>
</evidence>
<evidence type="ECO:0000256" key="6">
    <source>
        <dbReference type="ARBA" id="ARBA00044891"/>
    </source>
</evidence>
<dbReference type="SUPFAM" id="SSF103473">
    <property type="entry name" value="MFS general substrate transporter"/>
    <property type="match status" value="1"/>
</dbReference>
<dbReference type="GO" id="GO:0022857">
    <property type="term" value="F:transmembrane transporter activity"/>
    <property type="evidence" value="ECO:0007669"/>
    <property type="project" value="InterPro"/>
</dbReference>
<keyword evidence="20" id="KW-0812">Transmembrane</keyword>
<evidence type="ECO:0000256" key="1">
    <source>
        <dbReference type="ARBA" id="ARBA00004141"/>
    </source>
</evidence>
<feature type="transmembrane region" description="Helical" evidence="20">
    <location>
        <begin position="398"/>
        <end position="422"/>
    </location>
</feature>
<dbReference type="EMBL" id="JAEPRE010000027">
    <property type="protein sequence ID" value="KAG2235767.1"/>
    <property type="molecule type" value="Genomic_DNA"/>
</dbReference>
<feature type="transmembrane region" description="Helical" evidence="20">
    <location>
        <begin position="370"/>
        <end position="392"/>
    </location>
</feature>
<evidence type="ECO:0000256" key="13">
    <source>
        <dbReference type="ARBA" id="ARBA00044919"/>
    </source>
</evidence>
<dbReference type="InterPro" id="IPR052187">
    <property type="entry name" value="MFSD1"/>
</dbReference>
<reference evidence="22" key="1">
    <citation type="submission" date="2021-01" db="EMBL/GenBank/DDBJ databases">
        <title>Metabolic potential, ecology and presence of endohyphal bacteria is reflected in genomic diversity of Mucoromycotina.</title>
        <authorList>
            <person name="Muszewska A."/>
            <person name="Okrasinska A."/>
            <person name="Steczkiewicz K."/>
            <person name="Drgas O."/>
            <person name="Orlowska M."/>
            <person name="Perlinska-Lenart U."/>
            <person name="Aleksandrzak-Piekarczyk T."/>
            <person name="Szatraj K."/>
            <person name="Zielenkiewicz U."/>
            <person name="Pilsyk S."/>
            <person name="Malc E."/>
            <person name="Mieczkowski P."/>
            <person name="Kruszewska J.S."/>
            <person name="Biernat P."/>
            <person name="Pawlowska J."/>
        </authorList>
    </citation>
    <scope>NUCLEOTIDE SEQUENCE</scope>
    <source>
        <strain evidence="22">WA0000018081</strain>
    </source>
</reference>
<comment type="subcellular location">
    <subcellularLocation>
        <location evidence="1">Membrane</location>
        <topology evidence="1">Multi-pass membrane protein</topology>
    </subcellularLocation>
</comment>
<comment type="catalytic activity">
    <reaction evidence="4">
        <text>L-alpha-aminoacyl-L-arginine(out) = L-alpha-aminoacyl-L-arginine(in)</text>
        <dbReference type="Rhea" id="RHEA:79367"/>
        <dbReference type="ChEBI" id="CHEBI:229968"/>
    </reaction>
</comment>
<dbReference type="AlphaFoldDB" id="A0A8H7SWV6"/>
<name>A0A8H7SWV6_9FUNG</name>
<evidence type="ECO:0000256" key="12">
    <source>
        <dbReference type="ARBA" id="ARBA00044912"/>
    </source>
</evidence>
<evidence type="ECO:0000256" key="20">
    <source>
        <dbReference type="SAM" id="Phobius"/>
    </source>
</evidence>
<feature type="transmembrane region" description="Helical" evidence="20">
    <location>
        <begin position="48"/>
        <end position="66"/>
    </location>
</feature>
<comment type="catalytic activity">
    <reaction evidence="2">
        <text>L-lysyl-L-alanine(out) = L-lysyl-L-alanine(in)</text>
        <dbReference type="Rhea" id="RHEA:79399"/>
        <dbReference type="ChEBI" id="CHEBI:229954"/>
    </reaction>
</comment>
<accession>A0A8H7SWV6</accession>
<dbReference type="PANTHER" id="PTHR23512">
    <property type="entry name" value="MAJOR FACILITATOR SUPERFAMILY DOMAIN-CONTAINING PROTEIN 1"/>
    <property type="match status" value="1"/>
</dbReference>
<feature type="transmembrane region" description="Helical" evidence="20">
    <location>
        <begin position="215"/>
        <end position="233"/>
    </location>
</feature>
<comment type="catalytic activity">
    <reaction evidence="6">
        <text>L-lysyl-L-alpha-amino acid(out) = L-lysyl-L-alpha-amino acid(in)</text>
        <dbReference type="Rhea" id="RHEA:79387"/>
        <dbReference type="ChEBI" id="CHEBI:229965"/>
    </reaction>
</comment>
<feature type="transmembrane region" description="Helical" evidence="20">
    <location>
        <begin position="434"/>
        <end position="451"/>
    </location>
</feature>
<feature type="transmembrane region" description="Helical" evidence="20">
    <location>
        <begin position="86"/>
        <end position="108"/>
    </location>
</feature>
<keyword evidence="19" id="KW-0175">Coiled coil</keyword>
<comment type="subunit">
    <text evidence="18">Homodimer. Interacts with lysosomal protein GLMP (via lumenal domain); the interaction starts while both proteins are still in the endoplasmic reticulum and is required for stabilization of MFSD1 in lysosomes but has no direct effect on its targeting to lysosomes or transporter activity.</text>
</comment>
<evidence type="ECO:0000256" key="18">
    <source>
        <dbReference type="ARBA" id="ARBA00046376"/>
    </source>
</evidence>
<comment type="catalytic activity">
    <reaction evidence="3">
        <text>L-histidyl-glycine(out) = L-histidyl-glycine(in)</text>
        <dbReference type="Rhea" id="RHEA:79395"/>
        <dbReference type="ChEBI" id="CHEBI:229957"/>
    </reaction>
</comment>
<dbReference type="Pfam" id="PF07690">
    <property type="entry name" value="MFS_1"/>
    <property type="match status" value="1"/>
</dbReference>
<gene>
    <name evidence="22" type="ORF">INT48_000993</name>
</gene>
<keyword evidence="20" id="KW-1133">Transmembrane helix</keyword>
<comment type="catalytic activity">
    <reaction evidence="11">
        <text>L-arginyl-glycine(out) = L-arginyl-glycine(in)</text>
        <dbReference type="Rhea" id="RHEA:79391"/>
        <dbReference type="ChEBI" id="CHEBI:229955"/>
    </reaction>
</comment>
<comment type="caution">
    <text evidence="22">The sequence shown here is derived from an EMBL/GenBank/DDBJ whole genome shotgun (WGS) entry which is preliminary data.</text>
</comment>
<evidence type="ECO:0000256" key="2">
    <source>
        <dbReference type="ARBA" id="ARBA00044876"/>
    </source>
</evidence>
<feature type="transmembrane region" description="Helical" evidence="20">
    <location>
        <begin position="297"/>
        <end position="322"/>
    </location>
</feature>
<evidence type="ECO:0000259" key="21">
    <source>
        <dbReference type="PROSITE" id="PS50850"/>
    </source>
</evidence>
<evidence type="ECO:0000256" key="15">
    <source>
        <dbReference type="ARBA" id="ARBA00044985"/>
    </source>
</evidence>
<evidence type="ECO:0000256" key="11">
    <source>
        <dbReference type="ARBA" id="ARBA00044903"/>
    </source>
</evidence>
<dbReference type="Proteomes" id="UP000613177">
    <property type="component" value="Unassembled WGS sequence"/>
</dbReference>
<evidence type="ECO:0000256" key="17">
    <source>
        <dbReference type="ARBA" id="ARBA00045709"/>
    </source>
</evidence>
<feature type="domain" description="Major facilitator superfamily (MFS) profile" evidence="21">
    <location>
        <begin position="48"/>
        <end position="497"/>
    </location>
</feature>
<feature type="transmembrane region" description="Helical" evidence="20">
    <location>
        <begin position="151"/>
        <end position="168"/>
    </location>
</feature>
<evidence type="ECO:0000256" key="14">
    <source>
        <dbReference type="ARBA" id="ARBA00044924"/>
    </source>
</evidence>
<dbReference type="InterPro" id="IPR011701">
    <property type="entry name" value="MFS"/>
</dbReference>
<evidence type="ECO:0000313" key="23">
    <source>
        <dbReference type="Proteomes" id="UP000613177"/>
    </source>
</evidence>
<dbReference type="InterPro" id="IPR020846">
    <property type="entry name" value="MFS_dom"/>
</dbReference>
<proteinExistence type="predicted"/>
<comment type="catalytic activity">
    <reaction evidence="8">
        <text>L-aspartyl-L-lysine(out) = L-aspartyl-L-lysine(in)</text>
        <dbReference type="Rhea" id="RHEA:79411"/>
        <dbReference type="ChEBI" id="CHEBI:229953"/>
    </reaction>
</comment>
<protein>
    <recommendedName>
        <fullName evidence="15">Lysosomal dipeptide transporter MFSD1</fullName>
    </recommendedName>
    <alternativeName>
        <fullName evidence="16">Major facilitator superfamily domain-containing protein 1</fullName>
    </alternativeName>
</protein>